<dbReference type="GO" id="GO:0004656">
    <property type="term" value="F:procollagen-proline 4-dioxygenase activity"/>
    <property type="evidence" value="ECO:0007669"/>
    <property type="project" value="TreeGrafter"/>
</dbReference>
<dbReference type="GO" id="GO:0005783">
    <property type="term" value="C:endoplasmic reticulum"/>
    <property type="evidence" value="ECO:0007669"/>
    <property type="project" value="TreeGrafter"/>
</dbReference>
<comment type="caution">
    <text evidence="8">The sequence shown here is derived from an EMBL/GenBank/DDBJ whole genome shotgun (WGS) entry which is preliminary data.</text>
</comment>
<evidence type="ECO:0000256" key="1">
    <source>
        <dbReference type="ARBA" id="ARBA00001961"/>
    </source>
</evidence>
<dbReference type="PANTHER" id="PTHR10869">
    <property type="entry name" value="PROLYL 4-HYDROXYLASE ALPHA SUBUNIT"/>
    <property type="match status" value="1"/>
</dbReference>
<evidence type="ECO:0000256" key="5">
    <source>
        <dbReference type="ARBA" id="ARBA00023004"/>
    </source>
</evidence>
<dbReference type="InterPro" id="IPR005123">
    <property type="entry name" value="Oxoglu/Fe-dep_dioxygenase_dom"/>
</dbReference>
<dbReference type="Proteomes" id="UP000694050">
    <property type="component" value="Unassembled WGS sequence"/>
</dbReference>
<keyword evidence="2" id="KW-0479">Metal-binding</keyword>
<feature type="compositionally biased region" description="Basic residues" evidence="6">
    <location>
        <begin position="1"/>
        <end position="11"/>
    </location>
</feature>
<dbReference type="SMART" id="SM00702">
    <property type="entry name" value="P4Hc"/>
    <property type="match status" value="1"/>
</dbReference>
<dbReference type="Pfam" id="PF13640">
    <property type="entry name" value="2OG-FeII_Oxy_3"/>
    <property type="match status" value="1"/>
</dbReference>
<dbReference type="FunFam" id="2.60.120.620:FF:000020">
    <property type="entry name" value="Unplaced genomic scaffold supercont2.4, whole genome shotgun sequence"/>
    <property type="match status" value="1"/>
</dbReference>
<dbReference type="PROSITE" id="PS51471">
    <property type="entry name" value="FE2OG_OXY"/>
    <property type="match status" value="1"/>
</dbReference>
<accession>A0A8J5NL04</accession>
<name>A0A8J5NL04_FUSOX</name>
<gene>
    <name evidence="8" type="ORF">Forpe1208_v013817</name>
</gene>
<comment type="cofactor">
    <cofactor evidence="1">
        <name>L-ascorbate</name>
        <dbReference type="ChEBI" id="CHEBI:38290"/>
    </cofactor>
</comment>
<feature type="region of interest" description="Disordered" evidence="6">
    <location>
        <begin position="1"/>
        <end position="45"/>
    </location>
</feature>
<dbReference type="PANTHER" id="PTHR10869:SF247">
    <property type="entry name" value="FE2OG DIOXYGENASE DOMAIN-CONTAINING PROTEIN"/>
    <property type="match status" value="1"/>
</dbReference>
<keyword evidence="5" id="KW-0408">Iron</keyword>
<dbReference type="GO" id="GO:0005506">
    <property type="term" value="F:iron ion binding"/>
    <property type="evidence" value="ECO:0007669"/>
    <property type="project" value="InterPro"/>
</dbReference>
<evidence type="ECO:0000256" key="2">
    <source>
        <dbReference type="ARBA" id="ARBA00022723"/>
    </source>
</evidence>
<dbReference type="AlphaFoldDB" id="A0A8J5NL04"/>
<feature type="domain" description="Fe2OG dioxygenase" evidence="7">
    <location>
        <begin position="361"/>
        <end position="482"/>
    </location>
</feature>
<keyword evidence="3" id="KW-0223">Dioxygenase</keyword>
<dbReference type="InterPro" id="IPR006620">
    <property type="entry name" value="Pro_4_hyd_alph"/>
</dbReference>
<reference evidence="8" key="1">
    <citation type="submission" date="2021-04" db="EMBL/GenBank/DDBJ databases">
        <title>First draft genome resource for Brassicaceae pathogens Fusarium oxysporum f. sp. raphani and Fusarium oxysporum f. sp. rapae.</title>
        <authorList>
            <person name="Asai S."/>
        </authorList>
    </citation>
    <scope>NUCLEOTIDE SEQUENCE</scope>
    <source>
        <strain evidence="8">Tf1208</strain>
    </source>
</reference>
<evidence type="ECO:0000313" key="9">
    <source>
        <dbReference type="Proteomes" id="UP000694050"/>
    </source>
</evidence>
<evidence type="ECO:0000256" key="4">
    <source>
        <dbReference type="ARBA" id="ARBA00023002"/>
    </source>
</evidence>
<keyword evidence="4" id="KW-0560">Oxidoreductase</keyword>
<dbReference type="InterPro" id="IPR044862">
    <property type="entry name" value="Pro_4_hyd_alph_FE2OG_OXY"/>
</dbReference>
<dbReference type="EMBL" id="JAELUQ010000011">
    <property type="protein sequence ID" value="KAG7406679.1"/>
    <property type="molecule type" value="Genomic_DNA"/>
</dbReference>
<proteinExistence type="predicted"/>
<dbReference type="GO" id="GO:0031418">
    <property type="term" value="F:L-ascorbic acid binding"/>
    <property type="evidence" value="ECO:0007669"/>
    <property type="project" value="InterPro"/>
</dbReference>
<dbReference type="InterPro" id="IPR045054">
    <property type="entry name" value="P4HA-like"/>
</dbReference>
<organism evidence="8 9">
    <name type="scientific">Fusarium oxysporum f. sp. rapae</name>
    <dbReference type="NCBI Taxonomy" id="485398"/>
    <lineage>
        <taxon>Eukaryota</taxon>
        <taxon>Fungi</taxon>
        <taxon>Dikarya</taxon>
        <taxon>Ascomycota</taxon>
        <taxon>Pezizomycotina</taxon>
        <taxon>Sordariomycetes</taxon>
        <taxon>Hypocreomycetidae</taxon>
        <taxon>Hypocreales</taxon>
        <taxon>Nectriaceae</taxon>
        <taxon>Fusarium</taxon>
        <taxon>Fusarium oxysporum species complex</taxon>
    </lineage>
</organism>
<sequence length="492" mass="54599">MAKTKSKKRKQAQAQAQSDNPRKIAKTTSPPIPTPPPDGTTTHFEPKNLHTVVSEEELEITIDTLNSLAQYPGLIKSKLCKDLRVAVYDFRQACTTGVNNAAGANLTAQVTAALADRKYTEARILLAEMKIRGEQPKLGALCRWVRDLDVISGLSTIPDQQGLVKRSEREETLIKVIDAVLRVCGHEDRNPNAIIQPSSIALQEIWDLRPDTPTEQVYASVLDGSLVASAPESLKKNIRIIETTPGPERKPPNHHDAILYASTPEAVPLSTTPPPTTHRPHPVVQGLSVATNVLYPEECKAIITAGEYVNFVPDAPLREDGDISILAHNFYWVVDKTFHDTLWSRIQPFVPVSMNGRLARGINRRFRVYRYVPGAEYRAHIDGAWPPSGITKDDKYVYDDSPAEKKQNSLFTFLIYLNQDFEGGETTYFLPAAREGILNAYPVRPVMGGAAIFPHGEINATLHEGTGVRKGAKYVIRTEIEYDVEPTEEVQI</sequence>
<evidence type="ECO:0000259" key="7">
    <source>
        <dbReference type="PROSITE" id="PS51471"/>
    </source>
</evidence>
<protein>
    <recommendedName>
        <fullName evidence="7">Fe2OG dioxygenase domain-containing protein</fullName>
    </recommendedName>
</protein>
<evidence type="ECO:0000256" key="6">
    <source>
        <dbReference type="SAM" id="MobiDB-lite"/>
    </source>
</evidence>
<evidence type="ECO:0000313" key="8">
    <source>
        <dbReference type="EMBL" id="KAG7406679.1"/>
    </source>
</evidence>
<evidence type="ECO:0000256" key="3">
    <source>
        <dbReference type="ARBA" id="ARBA00022964"/>
    </source>
</evidence>